<dbReference type="EMBL" id="JBHSHD010000003">
    <property type="protein sequence ID" value="MFC4819248.1"/>
    <property type="molecule type" value="Genomic_DNA"/>
</dbReference>
<dbReference type="PANTHER" id="PTHR46796">
    <property type="entry name" value="HTH-TYPE TRANSCRIPTIONAL ACTIVATOR RHAS-RELATED"/>
    <property type="match status" value="1"/>
</dbReference>
<evidence type="ECO:0000313" key="6">
    <source>
        <dbReference type="Proteomes" id="UP001595886"/>
    </source>
</evidence>
<keyword evidence="6" id="KW-1185">Reference proteome</keyword>
<dbReference type="Proteomes" id="UP001595886">
    <property type="component" value="Unassembled WGS sequence"/>
</dbReference>
<dbReference type="PROSITE" id="PS01124">
    <property type="entry name" value="HTH_ARAC_FAMILY_2"/>
    <property type="match status" value="1"/>
</dbReference>
<dbReference type="SUPFAM" id="SSF46689">
    <property type="entry name" value="Homeodomain-like"/>
    <property type="match status" value="1"/>
</dbReference>
<protein>
    <submittedName>
        <fullName evidence="5">DUF6597 domain-containing transcriptional factor</fullName>
    </submittedName>
</protein>
<sequence>MVQPKHDPPRGVLRAADSAAGFAHARYWPSPDLAPFVEHYWTVEWDLDRPCVRETLPHPVVHIVLEDDRATLTGPTTRRFTAKLQGRGRVFGIKFHPGGFRPFASGPVSAYADRTIDLGRVFGEAAEELAPRALASADHRATIVELEAFLRAREAHIDATAASMTRIAACMAAERDITRIEQVAQRFGIGLRSLQRQFRDYVGVSPKWVIQRYRLHEAPARIDAGGDVDWAALALDLGYADQAHLIRDFKRIVGCTPAQYARAAMR</sequence>
<dbReference type="PANTHER" id="PTHR46796:SF15">
    <property type="entry name" value="BLL1074 PROTEIN"/>
    <property type="match status" value="1"/>
</dbReference>
<evidence type="ECO:0000256" key="3">
    <source>
        <dbReference type="ARBA" id="ARBA00023163"/>
    </source>
</evidence>
<keyword evidence="2" id="KW-0238">DNA-binding</keyword>
<name>A0ABV9QPJ6_9GAMM</name>
<proteinExistence type="predicted"/>
<dbReference type="Pfam" id="PF20240">
    <property type="entry name" value="DUF6597"/>
    <property type="match status" value="1"/>
</dbReference>
<keyword evidence="3" id="KW-0804">Transcription</keyword>
<dbReference type="InterPro" id="IPR009057">
    <property type="entry name" value="Homeodomain-like_sf"/>
</dbReference>
<dbReference type="Gene3D" id="1.10.10.60">
    <property type="entry name" value="Homeodomain-like"/>
    <property type="match status" value="1"/>
</dbReference>
<dbReference type="InterPro" id="IPR046532">
    <property type="entry name" value="DUF6597"/>
</dbReference>
<organism evidence="5 6">
    <name type="scientific">Dokdonella ginsengisoli</name>
    <dbReference type="NCBI Taxonomy" id="363846"/>
    <lineage>
        <taxon>Bacteria</taxon>
        <taxon>Pseudomonadati</taxon>
        <taxon>Pseudomonadota</taxon>
        <taxon>Gammaproteobacteria</taxon>
        <taxon>Lysobacterales</taxon>
        <taxon>Rhodanobacteraceae</taxon>
        <taxon>Dokdonella</taxon>
    </lineage>
</organism>
<dbReference type="Pfam" id="PF12833">
    <property type="entry name" value="HTH_18"/>
    <property type="match status" value="1"/>
</dbReference>
<reference evidence="6" key="1">
    <citation type="journal article" date="2019" name="Int. J. Syst. Evol. Microbiol.">
        <title>The Global Catalogue of Microorganisms (GCM) 10K type strain sequencing project: providing services to taxonomists for standard genome sequencing and annotation.</title>
        <authorList>
            <consortium name="The Broad Institute Genomics Platform"/>
            <consortium name="The Broad Institute Genome Sequencing Center for Infectious Disease"/>
            <person name="Wu L."/>
            <person name="Ma J."/>
        </authorList>
    </citation>
    <scope>NUCLEOTIDE SEQUENCE [LARGE SCALE GENOMIC DNA]</scope>
    <source>
        <strain evidence="6">CCUG 30340</strain>
    </source>
</reference>
<feature type="domain" description="HTH araC/xylS-type" evidence="4">
    <location>
        <begin position="174"/>
        <end position="263"/>
    </location>
</feature>
<evidence type="ECO:0000256" key="2">
    <source>
        <dbReference type="ARBA" id="ARBA00023125"/>
    </source>
</evidence>
<gene>
    <name evidence="5" type="ORF">ACFO6Q_02870</name>
</gene>
<evidence type="ECO:0000313" key="5">
    <source>
        <dbReference type="EMBL" id="MFC4819248.1"/>
    </source>
</evidence>
<dbReference type="InterPro" id="IPR018060">
    <property type="entry name" value="HTH_AraC"/>
</dbReference>
<dbReference type="InterPro" id="IPR050204">
    <property type="entry name" value="AraC_XylS_family_regulators"/>
</dbReference>
<keyword evidence="1" id="KW-0805">Transcription regulation</keyword>
<evidence type="ECO:0000259" key="4">
    <source>
        <dbReference type="PROSITE" id="PS01124"/>
    </source>
</evidence>
<accession>A0ABV9QPJ6</accession>
<dbReference type="SMART" id="SM00342">
    <property type="entry name" value="HTH_ARAC"/>
    <property type="match status" value="1"/>
</dbReference>
<evidence type="ECO:0000256" key="1">
    <source>
        <dbReference type="ARBA" id="ARBA00023015"/>
    </source>
</evidence>
<comment type="caution">
    <text evidence="5">The sequence shown here is derived from an EMBL/GenBank/DDBJ whole genome shotgun (WGS) entry which is preliminary data.</text>
</comment>
<dbReference type="RefSeq" id="WP_380019002.1">
    <property type="nucleotide sequence ID" value="NZ_JBHSHD010000003.1"/>
</dbReference>